<feature type="region of interest" description="Disordered" evidence="1">
    <location>
        <begin position="100"/>
        <end position="126"/>
    </location>
</feature>
<feature type="region of interest" description="Disordered" evidence="1">
    <location>
        <begin position="423"/>
        <end position="450"/>
    </location>
</feature>
<protein>
    <submittedName>
        <fullName evidence="2">Uncharacterized protein</fullName>
    </submittedName>
</protein>
<reference evidence="2 3" key="1">
    <citation type="submission" date="2021-02" db="EMBL/GenBank/DDBJ databases">
        <title>Genome assembly of Pseudopithomyces chartarum.</title>
        <authorList>
            <person name="Jauregui R."/>
            <person name="Singh J."/>
            <person name="Voisey C."/>
        </authorList>
    </citation>
    <scope>NUCLEOTIDE SEQUENCE [LARGE SCALE GENOMIC DNA]</scope>
    <source>
        <strain evidence="2 3">AGR01</strain>
    </source>
</reference>
<dbReference type="Proteomes" id="UP001280581">
    <property type="component" value="Unassembled WGS sequence"/>
</dbReference>
<dbReference type="Gene3D" id="3.30.559.10">
    <property type="entry name" value="Chloramphenicol acetyltransferase-like domain"/>
    <property type="match status" value="2"/>
</dbReference>
<accession>A0AAN6M4S4</accession>
<evidence type="ECO:0000256" key="1">
    <source>
        <dbReference type="SAM" id="MobiDB-lite"/>
    </source>
</evidence>
<evidence type="ECO:0000313" key="2">
    <source>
        <dbReference type="EMBL" id="KAK3215773.1"/>
    </source>
</evidence>
<dbReference type="AlphaFoldDB" id="A0AAN6M4S4"/>
<name>A0AAN6M4S4_9PLEO</name>
<gene>
    <name evidence="2" type="ORF">GRF29_8g1072773</name>
</gene>
<proteinExistence type="predicted"/>
<dbReference type="EMBL" id="WVTA01000002">
    <property type="protein sequence ID" value="KAK3215773.1"/>
    <property type="molecule type" value="Genomic_DNA"/>
</dbReference>
<sequence length="521" mass="58255">MAEQKKESTMAEEPDRIMPLHYFDNNTMFLSITMHAIMVYDEALDAEKLRSSLEKLISRDTWQRLGARLKKGTNGPDLVIPHKFTPSRPAISFTHVTHDMPKASHPSARLIPSSKTAPTDHPTVVGNPSDWTTLCCGENPPTTSNDYIGTDRPITGLRIVSFTDATIVDLHWLHIAADAMGLKAILENWVLVLKGREDEVPTTQGYEEDPLKDLGTKPTEKFELEGKELSRWGTASYALRNGYTIAVGKKENRTICIPQPFLRKLRKTALKELAAEGVKDPFLTDNDLLTAWFSSLAFAHLEPDHDVTIMQAMSMRKALSSDLLPPEHPYISNCHSFTSHLTTPDSASYSLGLLAHSLRKGINLHSTRPQVEAYWHLGRRAAWPLGPMPVFFGTPRMHHIGFSNWKKARVHFVDFAKACNYPPPPHTPPTPPPHPKNASAYPPQNRLPLISTHRPPPPLIHTLKRMFQPQPMPHLVNRHPPFLTSPDTVLAAILHIAFHVSTAEEGSEQSPARCPDISCTM</sequence>
<comment type="caution">
    <text evidence="2">The sequence shown here is derived from an EMBL/GenBank/DDBJ whole genome shotgun (WGS) entry which is preliminary data.</text>
</comment>
<keyword evidence="3" id="KW-1185">Reference proteome</keyword>
<feature type="compositionally biased region" description="Pro residues" evidence="1">
    <location>
        <begin position="423"/>
        <end position="435"/>
    </location>
</feature>
<organism evidence="2 3">
    <name type="scientific">Pseudopithomyces chartarum</name>
    <dbReference type="NCBI Taxonomy" id="1892770"/>
    <lineage>
        <taxon>Eukaryota</taxon>
        <taxon>Fungi</taxon>
        <taxon>Dikarya</taxon>
        <taxon>Ascomycota</taxon>
        <taxon>Pezizomycotina</taxon>
        <taxon>Dothideomycetes</taxon>
        <taxon>Pleosporomycetidae</taxon>
        <taxon>Pleosporales</taxon>
        <taxon>Massarineae</taxon>
        <taxon>Didymosphaeriaceae</taxon>
        <taxon>Pseudopithomyces</taxon>
    </lineage>
</organism>
<evidence type="ECO:0000313" key="3">
    <source>
        <dbReference type="Proteomes" id="UP001280581"/>
    </source>
</evidence>
<dbReference type="InterPro" id="IPR023213">
    <property type="entry name" value="CAT-like_dom_sf"/>
</dbReference>